<protein>
    <submittedName>
        <fullName evidence="2">Uncharacterized protein</fullName>
    </submittedName>
</protein>
<dbReference type="RefSeq" id="WP_176004786.1">
    <property type="nucleotide sequence ID" value="NZ_JABWMI010000005.1"/>
</dbReference>
<gene>
    <name evidence="2" type="ORF">HZF10_03480</name>
</gene>
<dbReference type="AlphaFoldDB" id="A0A7Y8XZT7"/>
<accession>A0A7Y8XZT7</accession>
<keyword evidence="1" id="KW-1133">Transmembrane helix</keyword>
<sequence>MKNKTVLLVLIVLNVLVLLGQLVPDMTPPFARTVNIIFLIGSFLFFASALSSLKKGNN</sequence>
<comment type="caution">
    <text evidence="2">The sequence shown here is derived from an EMBL/GenBank/DDBJ whole genome shotgun (WGS) entry which is preliminary data.</text>
</comment>
<dbReference type="Proteomes" id="UP000535020">
    <property type="component" value="Unassembled WGS sequence"/>
</dbReference>
<keyword evidence="1" id="KW-0812">Transmembrane</keyword>
<organism evidence="2 3">
    <name type="scientific">Flavobacterium agri</name>
    <dbReference type="NCBI Taxonomy" id="2743471"/>
    <lineage>
        <taxon>Bacteria</taxon>
        <taxon>Pseudomonadati</taxon>
        <taxon>Bacteroidota</taxon>
        <taxon>Flavobacteriia</taxon>
        <taxon>Flavobacteriales</taxon>
        <taxon>Flavobacteriaceae</taxon>
        <taxon>Flavobacterium</taxon>
    </lineage>
</organism>
<keyword evidence="3" id="KW-1185">Reference proteome</keyword>
<feature type="transmembrane region" description="Helical" evidence="1">
    <location>
        <begin position="30"/>
        <end position="53"/>
    </location>
</feature>
<proteinExistence type="predicted"/>
<keyword evidence="1" id="KW-0472">Membrane</keyword>
<evidence type="ECO:0000313" key="3">
    <source>
        <dbReference type="Proteomes" id="UP000535020"/>
    </source>
</evidence>
<evidence type="ECO:0000256" key="1">
    <source>
        <dbReference type="SAM" id="Phobius"/>
    </source>
</evidence>
<evidence type="ECO:0000313" key="2">
    <source>
        <dbReference type="EMBL" id="NYA69969.1"/>
    </source>
</evidence>
<dbReference type="EMBL" id="JACBJI010000001">
    <property type="protein sequence ID" value="NYA69969.1"/>
    <property type="molecule type" value="Genomic_DNA"/>
</dbReference>
<name>A0A7Y8XZT7_9FLAO</name>
<reference evidence="2 3" key="1">
    <citation type="submission" date="2020-07" db="EMBL/GenBank/DDBJ databases">
        <authorList>
            <person name="Sun Q."/>
        </authorList>
    </citation>
    <scope>NUCLEOTIDE SEQUENCE [LARGE SCALE GENOMIC DNA]</scope>
    <source>
        <strain evidence="2 3">MAH-1</strain>
    </source>
</reference>